<dbReference type="PANTHER" id="PTHR37984">
    <property type="entry name" value="PROTEIN CBG26694"/>
    <property type="match status" value="1"/>
</dbReference>
<evidence type="ECO:0000313" key="4">
    <source>
        <dbReference type="EMBL" id="LAB22063.1"/>
    </source>
</evidence>
<dbReference type="Gene3D" id="3.10.10.10">
    <property type="entry name" value="HIV Type 1 Reverse Transcriptase, subunit A, domain 1"/>
    <property type="match status" value="1"/>
</dbReference>
<dbReference type="InterPro" id="IPR000477">
    <property type="entry name" value="RT_dom"/>
</dbReference>
<reference evidence="4" key="2">
    <citation type="submission" date="2017-11" db="EMBL/GenBank/DDBJ databases">
        <title>Coralsnake Venomics: Analyses of Venom Gland Transcriptomes and Proteomes of Six Brazilian Taxa.</title>
        <authorList>
            <person name="Aird S.D."/>
            <person name="Jorge da Silva N."/>
            <person name="Qiu L."/>
            <person name="Villar-Briones A."/>
            <person name="Aparecida-Saddi V."/>
            <person name="Campos-Telles M.P."/>
            <person name="Grau M."/>
            <person name="Mikheyev A.S."/>
        </authorList>
    </citation>
    <scope>NUCLEOTIDE SEQUENCE</scope>
    <source>
        <tissue evidence="4">Venom_gland</tissue>
    </source>
</reference>
<feature type="domain" description="Reverse transcriptase" evidence="3">
    <location>
        <begin position="1"/>
        <end position="161"/>
    </location>
</feature>
<dbReference type="Gene3D" id="3.30.70.270">
    <property type="match status" value="2"/>
</dbReference>
<sequence length="252" mass="28497">MPLKKDGSLRICTDYKISINKYLHISAYPVPVIQHLLHSLEPGTTFAKLDMSQAYQKLPVDDTAADLQTIVTHRGAFRCKHLQFGVSVAPGLFQSLMERLLQGLPSVIPYFDDILISASDKPQLIQRVRGVLSRFKKARLKLRKDKCTIATPQVEFLGYKVDTSGIHPTESKVRAIHDAPTPSNKTDLQSFLELLNFYASFLRHRASIAESLHRLLGKQTPWHWGPKEAHVFKAVKSLITYLIPEKNSYPVL</sequence>
<dbReference type="PROSITE" id="PS50878">
    <property type="entry name" value="RT_POL"/>
    <property type="match status" value="1"/>
</dbReference>
<reference evidence="4" key="1">
    <citation type="submission" date="2017-07" db="EMBL/GenBank/DDBJ databases">
        <authorList>
            <person name="Mikheyev A."/>
            <person name="Grau M."/>
        </authorList>
    </citation>
    <scope>NUCLEOTIDE SEQUENCE</scope>
    <source>
        <tissue evidence="4">Venom_gland</tissue>
    </source>
</reference>
<evidence type="ECO:0000256" key="1">
    <source>
        <dbReference type="ARBA" id="ARBA00010879"/>
    </source>
</evidence>
<accession>A0A2D4LMT9</accession>
<dbReference type="AlphaFoldDB" id="A0A2D4LMT9"/>
<dbReference type="InterPro" id="IPR043502">
    <property type="entry name" value="DNA/RNA_pol_sf"/>
</dbReference>
<comment type="similarity">
    <text evidence="1">Belongs to the beta type-B retroviral polymerase family. HERV class-II K(HML-2) pol subfamily.</text>
</comment>
<dbReference type="EC" id="3.1.26.4" evidence="2"/>
<evidence type="ECO:0000259" key="3">
    <source>
        <dbReference type="PROSITE" id="PS50878"/>
    </source>
</evidence>
<dbReference type="InterPro" id="IPR050951">
    <property type="entry name" value="Retrovirus_Pol_polyprotein"/>
</dbReference>
<dbReference type="EMBL" id="IACM01029144">
    <property type="protein sequence ID" value="LAB22063.1"/>
    <property type="molecule type" value="Transcribed_RNA"/>
</dbReference>
<dbReference type="GO" id="GO:0004523">
    <property type="term" value="F:RNA-DNA hybrid ribonuclease activity"/>
    <property type="evidence" value="ECO:0007669"/>
    <property type="project" value="UniProtKB-EC"/>
</dbReference>
<protein>
    <recommendedName>
        <fullName evidence="2">ribonuclease H</fullName>
        <ecNumber evidence="2">3.1.26.4</ecNumber>
    </recommendedName>
</protein>
<proteinExistence type="inferred from homology"/>
<evidence type="ECO:0000256" key="2">
    <source>
        <dbReference type="ARBA" id="ARBA00012180"/>
    </source>
</evidence>
<dbReference type="SUPFAM" id="SSF56672">
    <property type="entry name" value="DNA/RNA polymerases"/>
    <property type="match status" value="1"/>
</dbReference>
<dbReference type="Pfam" id="PF00078">
    <property type="entry name" value="RVT_1"/>
    <property type="match status" value="1"/>
</dbReference>
<dbReference type="CDD" id="cd01647">
    <property type="entry name" value="RT_LTR"/>
    <property type="match status" value="1"/>
</dbReference>
<name>A0A2D4LMT9_9SAUR</name>
<dbReference type="InterPro" id="IPR043128">
    <property type="entry name" value="Rev_trsase/Diguanyl_cyclase"/>
</dbReference>
<organism evidence="4">
    <name type="scientific">Micrurus spixii</name>
    <name type="common">Amazon coral snake</name>
    <dbReference type="NCBI Taxonomy" id="129469"/>
    <lineage>
        <taxon>Eukaryota</taxon>
        <taxon>Metazoa</taxon>
        <taxon>Chordata</taxon>
        <taxon>Craniata</taxon>
        <taxon>Vertebrata</taxon>
        <taxon>Euteleostomi</taxon>
        <taxon>Lepidosauria</taxon>
        <taxon>Squamata</taxon>
        <taxon>Bifurcata</taxon>
        <taxon>Unidentata</taxon>
        <taxon>Episquamata</taxon>
        <taxon>Toxicofera</taxon>
        <taxon>Serpentes</taxon>
        <taxon>Colubroidea</taxon>
        <taxon>Elapidae</taxon>
        <taxon>Elapinae</taxon>
        <taxon>Micrurus</taxon>
    </lineage>
</organism>
<dbReference type="PANTHER" id="PTHR37984:SF12">
    <property type="entry name" value="RIBONUCLEASE H"/>
    <property type="match status" value="1"/>
</dbReference>